<evidence type="ECO:0000256" key="8">
    <source>
        <dbReference type="ARBA" id="ARBA00022695"/>
    </source>
</evidence>
<protein>
    <recommendedName>
        <fullName evidence="6 13">Galactose-1-phosphate uridylyltransferase</fullName>
        <ecNumber evidence="5 13">2.7.7.12</ecNumber>
    </recommendedName>
</protein>
<dbReference type="InterPro" id="IPR005849">
    <property type="entry name" value="GalP_Utransf_N"/>
</dbReference>
<keyword evidence="18" id="KW-1185">Reference proteome</keyword>
<dbReference type="Proteomes" id="UP001232163">
    <property type="component" value="Unassembled WGS sequence"/>
</dbReference>
<evidence type="ECO:0000256" key="9">
    <source>
        <dbReference type="ARBA" id="ARBA00022723"/>
    </source>
</evidence>
<dbReference type="InterPro" id="IPR005850">
    <property type="entry name" value="GalP_Utransf_C"/>
</dbReference>
<dbReference type="InterPro" id="IPR036265">
    <property type="entry name" value="HIT-like_sf"/>
</dbReference>
<evidence type="ECO:0000256" key="14">
    <source>
        <dbReference type="RuleBase" id="RU000506"/>
    </source>
</evidence>
<dbReference type="SUPFAM" id="SSF54197">
    <property type="entry name" value="HIT-like"/>
    <property type="match status" value="2"/>
</dbReference>
<evidence type="ECO:0000256" key="1">
    <source>
        <dbReference type="ARBA" id="ARBA00001107"/>
    </source>
</evidence>
<dbReference type="Pfam" id="PF02744">
    <property type="entry name" value="GalP_UDP_tr_C"/>
    <property type="match status" value="1"/>
</dbReference>
<evidence type="ECO:0000256" key="3">
    <source>
        <dbReference type="ARBA" id="ARBA00004947"/>
    </source>
</evidence>
<evidence type="ECO:0000256" key="13">
    <source>
        <dbReference type="NCBIfam" id="TIGR00209"/>
    </source>
</evidence>
<dbReference type="Gene3D" id="3.30.428.10">
    <property type="entry name" value="HIT-like"/>
    <property type="match status" value="2"/>
</dbReference>
<gene>
    <name evidence="17" type="ORF">QO006_001457</name>
</gene>
<evidence type="ECO:0000256" key="5">
    <source>
        <dbReference type="ARBA" id="ARBA00012384"/>
    </source>
</evidence>
<evidence type="ECO:0000256" key="10">
    <source>
        <dbReference type="ARBA" id="ARBA00022833"/>
    </source>
</evidence>
<proteinExistence type="inferred from homology"/>
<accession>A0ABT9MBR4</accession>
<evidence type="ECO:0000313" key="18">
    <source>
        <dbReference type="Proteomes" id="UP001232163"/>
    </source>
</evidence>
<feature type="domain" description="Galactose-1-phosphate uridyl transferase N-terminal" evidence="15">
    <location>
        <begin position="52"/>
        <end position="203"/>
    </location>
</feature>
<keyword evidence="8 14" id="KW-0548">Nucleotidyltransferase</keyword>
<keyword evidence="11 14" id="KW-0299">Galactose metabolism</keyword>
<dbReference type="EMBL" id="JAURUR010000003">
    <property type="protein sequence ID" value="MDP9764032.1"/>
    <property type="molecule type" value="Genomic_DNA"/>
</dbReference>
<dbReference type="InterPro" id="IPR001937">
    <property type="entry name" value="GalP_UDPtransf1"/>
</dbReference>
<dbReference type="PANTHER" id="PTHR11943:SF1">
    <property type="entry name" value="GALACTOSE-1-PHOSPHATE URIDYLYLTRANSFERASE"/>
    <property type="match status" value="1"/>
</dbReference>
<evidence type="ECO:0000256" key="6">
    <source>
        <dbReference type="ARBA" id="ARBA00016340"/>
    </source>
</evidence>
<evidence type="ECO:0000256" key="7">
    <source>
        <dbReference type="ARBA" id="ARBA00022679"/>
    </source>
</evidence>
<comment type="pathway">
    <text evidence="3 14">Carbohydrate metabolism; galactose metabolism.</text>
</comment>
<keyword evidence="9 14" id="KW-0479">Metal-binding</keyword>
<comment type="similarity">
    <text evidence="4 14">Belongs to the galactose-1-phosphate uridylyltransferase type 1 family.</text>
</comment>
<name>A0ABT9MBR4_9DEIO</name>
<dbReference type="InterPro" id="IPR019779">
    <property type="entry name" value="GalP_UDPtransf1_His-AS"/>
</dbReference>
<comment type="caution">
    <text evidence="17">The sequence shown here is derived from an EMBL/GenBank/DDBJ whole genome shotgun (WGS) entry which is preliminary data.</text>
</comment>
<evidence type="ECO:0000256" key="11">
    <source>
        <dbReference type="ARBA" id="ARBA00023144"/>
    </source>
</evidence>
<evidence type="ECO:0000313" key="17">
    <source>
        <dbReference type="EMBL" id="MDP9764032.1"/>
    </source>
</evidence>
<evidence type="ECO:0000259" key="15">
    <source>
        <dbReference type="Pfam" id="PF01087"/>
    </source>
</evidence>
<sequence length="381" mass="41578">MPDPEAARALHHLDLVKPDGRALTLYGLAPVEVTSEVPSPSPDPVDARPVLRWHPVRGEWVMYAAHRLGRTFLPPPEYNPLAPTRDPAHPTELPRGRYDVAVFENRFPSLTLNAPDPGPGPADTRAGVGACEVVVFSQDASGRLADLTEAQLTLLLGVWADRTTRLAATGKIRSVLCFENRGVEVGVTLHHPHGQIYAYDHVPPVPARAAEQMRAYREAHGRPWLEDFVAAERAEGVRVIRDEREALSVVPPFARFTYETWVVPARPAAFLADLSASERAAFARVLGDALRRLDALFGMRMPYLLTVQQAPLDAPGEAGPATYPLRVELCPYLRAPGRLKFLAGTEQGAGEFANDKFPEVAAAELRAADPAFTPDKPGGQQ</sequence>
<keyword evidence="7 14" id="KW-0808">Transferase</keyword>
<reference evidence="17 18" key="1">
    <citation type="submission" date="2023-07" db="EMBL/GenBank/DDBJ databases">
        <title>Genomic Encyclopedia of Type Strains, Phase IV (KMG-IV): sequencing the most valuable type-strain genomes for metagenomic binning, comparative biology and taxonomic classification.</title>
        <authorList>
            <person name="Goeker M."/>
        </authorList>
    </citation>
    <scope>NUCLEOTIDE SEQUENCE [LARGE SCALE GENOMIC DNA]</scope>
    <source>
        <strain evidence="17 18">NIO-1023</strain>
    </source>
</reference>
<feature type="domain" description="Galactose-1-phosphate uridyl transferase C-terminal" evidence="16">
    <location>
        <begin position="211"/>
        <end position="367"/>
    </location>
</feature>
<organism evidence="17 18">
    <name type="scientific">Deinococcus enclensis</name>
    <dbReference type="NCBI Taxonomy" id="1049582"/>
    <lineage>
        <taxon>Bacteria</taxon>
        <taxon>Thermotogati</taxon>
        <taxon>Deinococcota</taxon>
        <taxon>Deinococci</taxon>
        <taxon>Deinococcales</taxon>
        <taxon>Deinococcaceae</taxon>
        <taxon>Deinococcus</taxon>
    </lineage>
</organism>
<dbReference type="PIRSF" id="PIRSF000808">
    <property type="entry name" value="GalT"/>
    <property type="match status" value="1"/>
</dbReference>
<dbReference type="EC" id="2.7.7.12" evidence="5 13"/>
<dbReference type="RefSeq" id="WP_307465316.1">
    <property type="nucleotide sequence ID" value="NZ_JAURUR010000003.1"/>
</dbReference>
<keyword evidence="10" id="KW-0862">Zinc</keyword>
<comment type="cofactor">
    <cofactor evidence="2">
        <name>Zn(2+)</name>
        <dbReference type="ChEBI" id="CHEBI:29105"/>
    </cofactor>
</comment>
<dbReference type="PROSITE" id="PS00117">
    <property type="entry name" value="GAL_P_UDP_TRANSF_I"/>
    <property type="match status" value="1"/>
</dbReference>
<evidence type="ECO:0000256" key="4">
    <source>
        <dbReference type="ARBA" id="ARBA00010951"/>
    </source>
</evidence>
<evidence type="ECO:0000259" key="16">
    <source>
        <dbReference type="Pfam" id="PF02744"/>
    </source>
</evidence>
<dbReference type="Pfam" id="PF01087">
    <property type="entry name" value="GalP_UDP_transf"/>
    <property type="match status" value="1"/>
</dbReference>
<comment type="catalytic activity">
    <reaction evidence="1 14">
        <text>alpha-D-galactose 1-phosphate + UDP-alpha-D-glucose = alpha-D-glucose 1-phosphate + UDP-alpha-D-galactose</text>
        <dbReference type="Rhea" id="RHEA:13989"/>
        <dbReference type="ChEBI" id="CHEBI:58336"/>
        <dbReference type="ChEBI" id="CHEBI:58601"/>
        <dbReference type="ChEBI" id="CHEBI:58885"/>
        <dbReference type="ChEBI" id="CHEBI:66914"/>
        <dbReference type="EC" id="2.7.7.12"/>
    </reaction>
</comment>
<evidence type="ECO:0000256" key="2">
    <source>
        <dbReference type="ARBA" id="ARBA00001947"/>
    </source>
</evidence>
<evidence type="ECO:0000256" key="12">
    <source>
        <dbReference type="ARBA" id="ARBA00023277"/>
    </source>
</evidence>
<dbReference type="NCBIfam" id="TIGR00209">
    <property type="entry name" value="galT_1"/>
    <property type="match status" value="1"/>
</dbReference>
<dbReference type="GO" id="GO:0008108">
    <property type="term" value="F:UDP-glucose:hexose-1-phosphate uridylyltransferase activity"/>
    <property type="evidence" value="ECO:0007669"/>
    <property type="project" value="UniProtKB-EC"/>
</dbReference>
<dbReference type="PANTHER" id="PTHR11943">
    <property type="entry name" value="GALACTOSE-1-PHOSPHATE URIDYLYLTRANSFERASE"/>
    <property type="match status" value="1"/>
</dbReference>
<keyword evidence="12 14" id="KW-0119">Carbohydrate metabolism</keyword>